<reference evidence="2" key="1">
    <citation type="submission" date="2020-08" db="EMBL/GenBank/DDBJ databases">
        <title>Genome public.</title>
        <authorList>
            <person name="Liu C."/>
            <person name="Sun Q."/>
        </authorList>
    </citation>
    <scope>NUCLEOTIDE SEQUENCE</scope>
    <source>
        <strain evidence="2">NSJ-53</strain>
    </source>
</reference>
<dbReference type="EMBL" id="JACRSR010000001">
    <property type="protein sequence ID" value="MBC8530296.1"/>
    <property type="molecule type" value="Genomic_DNA"/>
</dbReference>
<sequence length="124" mass="12614">MSRASTLLKVTSILFIIFGAYVCIAALVLLFGGAVLLSSGMGGAGLLVILATLISCAGGVLELTAGIMGVIGKKIETCRILAIIILAICAVNLIFAIADGSFGISTLIGLVLPILYFIGVQQSL</sequence>
<organism evidence="2 3">
    <name type="scientific">Gehongia tenuis</name>
    <dbReference type="NCBI Taxonomy" id="2763655"/>
    <lineage>
        <taxon>Bacteria</taxon>
        <taxon>Bacillati</taxon>
        <taxon>Bacillota</taxon>
        <taxon>Clostridia</taxon>
        <taxon>Christensenellales</taxon>
        <taxon>Christensenellaceae</taxon>
        <taxon>Gehongia</taxon>
    </lineage>
</organism>
<feature type="transmembrane region" description="Helical" evidence="1">
    <location>
        <begin position="104"/>
        <end position="120"/>
    </location>
</feature>
<evidence type="ECO:0000313" key="3">
    <source>
        <dbReference type="Proteomes" id="UP000623172"/>
    </source>
</evidence>
<gene>
    <name evidence="2" type="ORF">H8696_00350</name>
</gene>
<accession>A0A926D2H7</accession>
<evidence type="ECO:0000256" key="1">
    <source>
        <dbReference type="SAM" id="Phobius"/>
    </source>
</evidence>
<comment type="caution">
    <text evidence="2">The sequence shown here is derived from an EMBL/GenBank/DDBJ whole genome shotgun (WGS) entry which is preliminary data.</text>
</comment>
<keyword evidence="1" id="KW-0472">Membrane</keyword>
<feature type="transmembrane region" description="Helical" evidence="1">
    <location>
        <begin position="12"/>
        <end position="37"/>
    </location>
</feature>
<keyword evidence="1" id="KW-1133">Transmembrane helix</keyword>
<feature type="transmembrane region" description="Helical" evidence="1">
    <location>
        <begin position="43"/>
        <end position="68"/>
    </location>
</feature>
<evidence type="ECO:0000313" key="2">
    <source>
        <dbReference type="EMBL" id="MBC8530296.1"/>
    </source>
</evidence>
<name>A0A926D2H7_9FIRM</name>
<keyword evidence="1" id="KW-0812">Transmembrane</keyword>
<dbReference type="AlphaFoldDB" id="A0A926D2H7"/>
<proteinExistence type="predicted"/>
<dbReference type="RefSeq" id="WP_249314188.1">
    <property type="nucleotide sequence ID" value="NZ_JACRSR010000001.1"/>
</dbReference>
<feature type="transmembrane region" description="Helical" evidence="1">
    <location>
        <begin position="80"/>
        <end position="98"/>
    </location>
</feature>
<protein>
    <submittedName>
        <fullName evidence="2">Uncharacterized protein</fullName>
    </submittedName>
</protein>
<dbReference type="Proteomes" id="UP000623172">
    <property type="component" value="Unassembled WGS sequence"/>
</dbReference>
<keyword evidence="3" id="KW-1185">Reference proteome</keyword>